<dbReference type="GeneID" id="26645739"/>
<evidence type="ECO:0000313" key="2">
    <source>
        <dbReference type="Proteomes" id="UP000001904"/>
    </source>
</evidence>
<evidence type="ECO:0000313" key="1">
    <source>
        <dbReference type="EMBL" id="ADB28414.1"/>
    </source>
</evidence>
<name>D2XPX6_9CAUD</name>
<sequence length="109" mass="11997">MKTEGVTKWNDKCDTTFRELATSSAFLSSKFYDQQGHIQGLDKISGLLNESMKDLTDQQRSMALETLFGSDAVRGATILYKEGAEGVNKMYGEMSKVTALEVAETKTAT</sequence>
<reference evidence="1 2" key="1">
    <citation type="submission" date="2009-11" db="EMBL/GenBank/DDBJ databases">
        <title>Genomic DNA of temperate phage 250 isolated from emetic B. cereus.</title>
        <authorList>
            <person name="Lee Y."/>
            <person name="Ryu T."/>
            <person name="Chang H."/>
            <person name="Park J."/>
        </authorList>
    </citation>
    <scope>NUCLEOTIDE SEQUENCE [LARGE SCALE GENOMIC DNA]</scope>
</reference>
<dbReference type="KEGG" id="vg:26645739"/>
<accession>D2XPX6</accession>
<protein>
    <submittedName>
        <fullName evidence="1">Tape measure protein</fullName>
    </submittedName>
</protein>
<dbReference type="EMBL" id="GU229986">
    <property type="protein sequence ID" value="ADB28414.1"/>
    <property type="molecule type" value="Genomic_DNA"/>
</dbReference>
<dbReference type="RefSeq" id="YP_009219576.1">
    <property type="nucleotide sequence ID" value="NC_029024.1"/>
</dbReference>
<organism evidence="1 2">
    <name type="scientific">Bacillus phage 250</name>
    <dbReference type="NCBI Taxonomy" id="2880539"/>
    <lineage>
        <taxon>Viruses</taxon>
        <taxon>Duplodnaviria</taxon>
        <taxon>Heunggongvirae</taxon>
        <taxon>Uroviricota</taxon>
        <taxon>Caudoviricetes</taxon>
        <taxon>Cecivirus</taxon>
        <taxon>Cecivirus cv250</taxon>
    </lineage>
</organism>
<dbReference type="OrthoDB" id="7556at10239"/>
<proteinExistence type="predicted"/>
<dbReference type="Proteomes" id="UP000001904">
    <property type="component" value="Segment"/>
</dbReference>
<keyword evidence="2" id="KW-1185">Reference proteome</keyword>